<dbReference type="AlphaFoldDB" id="A0A4U5LQ06"/>
<keyword evidence="2" id="KW-1185">Reference proteome</keyword>
<protein>
    <submittedName>
        <fullName evidence="1">Uncharacterized protein</fullName>
    </submittedName>
</protein>
<comment type="caution">
    <text evidence="1">The sequence shown here is derived from an EMBL/GenBank/DDBJ whole genome shotgun (WGS) entry which is preliminary data.</text>
</comment>
<reference evidence="1 2" key="1">
    <citation type="journal article" date="2015" name="Genome Biol.">
        <title>Comparative genomics of Steinernema reveals deeply conserved gene regulatory networks.</title>
        <authorList>
            <person name="Dillman A.R."/>
            <person name="Macchietto M."/>
            <person name="Porter C.F."/>
            <person name="Rogers A."/>
            <person name="Williams B."/>
            <person name="Antoshechkin I."/>
            <person name="Lee M.M."/>
            <person name="Goodwin Z."/>
            <person name="Lu X."/>
            <person name="Lewis E.E."/>
            <person name="Goodrich-Blair H."/>
            <person name="Stock S.P."/>
            <person name="Adams B.J."/>
            <person name="Sternberg P.W."/>
            <person name="Mortazavi A."/>
        </authorList>
    </citation>
    <scope>NUCLEOTIDE SEQUENCE [LARGE SCALE GENOMIC DNA]</scope>
    <source>
        <strain evidence="1 2">ALL</strain>
    </source>
</reference>
<name>A0A4U5LQ06_STECR</name>
<evidence type="ECO:0000313" key="2">
    <source>
        <dbReference type="Proteomes" id="UP000298663"/>
    </source>
</evidence>
<reference evidence="1 2" key="2">
    <citation type="journal article" date="2019" name="G3 (Bethesda)">
        <title>Hybrid Assembly of the Genome of the Entomopathogenic Nematode Steinernema carpocapsae Identifies the X-Chromosome.</title>
        <authorList>
            <person name="Serra L."/>
            <person name="Macchietto M."/>
            <person name="Macias-Munoz A."/>
            <person name="McGill C.J."/>
            <person name="Rodriguez I.M."/>
            <person name="Rodriguez B."/>
            <person name="Murad R."/>
            <person name="Mortazavi A."/>
        </authorList>
    </citation>
    <scope>NUCLEOTIDE SEQUENCE [LARGE SCALE GENOMIC DNA]</scope>
    <source>
        <strain evidence="1 2">ALL</strain>
    </source>
</reference>
<dbReference type="Proteomes" id="UP000298663">
    <property type="component" value="Unassembled WGS sequence"/>
</dbReference>
<sequence>MNFIPFDFIKRAVNMSPYVEKSGFTELSSYWSEYDSKKCYLCHLSFYVTPISELHIISSLNDLDSILKARKG</sequence>
<evidence type="ECO:0000313" key="1">
    <source>
        <dbReference type="EMBL" id="TKR58014.1"/>
    </source>
</evidence>
<gene>
    <name evidence="1" type="ORF">L596_030642</name>
</gene>
<organism evidence="1 2">
    <name type="scientific">Steinernema carpocapsae</name>
    <name type="common">Entomopathogenic nematode</name>
    <dbReference type="NCBI Taxonomy" id="34508"/>
    <lineage>
        <taxon>Eukaryota</taxon>
        <taxon>Metazoa</taxon>
        <taxon>Ecdysozoa</taxon>
        <taxon>Nematoda</taxon>
        <taxon>Chromadorea</taxon>
        <taxon>Rhabditida</taxon>
        <taxon>Tylenchina</taxon>
        <taxon>Panagrolaimomorpha</taxon>
        <taxon>Strongyloidoidea</taxon>
        <taxon>Steinernematidae</taxon>
        <taxon>Steinernema</taxon>
    </lineage>
</organism>
<dbReference type="EMBL" id="AZBU02000014">
    <property type="protein sequence ID" value="TKR58014.1"/>
    <property type="molecule type" value="Genomic_DNA"/>
</dbReference>
<proteinExistence type="predicted"/>
<accession>A0A4U5LQ06</accession>